<evidence type="ECO:0000256" key="7">
    <source>
        <dbReference type="ARBA" id="ARBA00022801"/>
    </source>
</evidence>
<keyword evidence="7" id="KW-0378">Hydrolase</keyword>
<evidence type="ECO:0000256" key="8">
    <source>
        <dbReference type="ARBA" id="ARBA00022842"/>
    </source>
</evidence>
<evidence type="ECO:0000256" key="1">
    <source>
        <dbReference type="ARBA" id="ARBA00001946"/>
    </source>
</evidence>
<dbReference type="FunFam" id="3.90.80.10:FF:000004">
    <property type="entry name" value="Inorganic pyrophosphatase"/>
    <property type="match status" value="1"/>
</dbReference>
<evidence type="ECO:0000256" key="6">
    <source>
        <dbReference type="ARBA" id="ARBA00022723"/>
    </source>
</evidence>
<dbReference type="InterPro" id="IPR036649">
    <property type="entry name" value="Pyrophosphatase_sf"/>
</dbReference>
<evidence type="ECO:0000256" key="4">
    <source>
        <dbReference type="ARBA" id="ARBA00012146"/>
    </source>
</evidence>
<protein>
    <recommendedName>
        <fullName evidence="10">Inorganic pyrophosphatase</fullName>
        <ecNumber evidence="4">3.6.1.1</ecNumber>
    </recommendedName>
    <alternativeName>
        <fullName evidence="9">Pyrophosphate phospho-hydrolase</fullName>
    </alternativeName>
</protein>
<dbReference type="AlphaFoldDB" id="A0A6S7H2U3"/>
<evidence type="ECO:0000256" key="3">
    <source>
        <dbReference type="ARBA" id="ARBA00006220"/>
    </source>
</evidence>
<evidence type="ECO:0000256" key="2">
    <source>
        <dbReference type="ARBA" id="ARBA00004496"/>
    </source>
</evidence>
<dbReference type="PANTHER" id="PTHR10286">
    <property type="entry name" value="INORGANIC PYROPHOSPHATASE"/>
    <property type="match status" value="1"/>
</dbReference>
<proteinExistence type="inferred from homology"/>
<evidence type="ECO:0000256" key="9">
    <source>
        <dbReference type="ARBA" id="ARBA00032535"/>
    </source>
</evidence>
<evidence type="ECO:0000256" key="5">
    <source>
        <dbReference type="ARBA" id="ARBA00022490"/>
    </source>
</evidence>
<evidence type="ECO:0000256" key="10">
    <source>
        <dbReference type="ARBA" id="ARBA00040300"/>
    </source>
</evidence>
<reference evidence="11" key="1">
    <citation type="submission" date="2020-04" db="EMBL/GenBank/DDBJ databases">
        <authorList>
            <person name="Alioto T."/>
            <person name="Alioto T."/>
            <person name="Gomez Garrido J."/>
        </authorList>
    </citation>
    <scope>NUCLEOTIDE SEQUENCE</scope>
    <source>
        <strain evidence="11">A484AB</strain>
    </source>
</reference>
<keyword evidence="8" id="KW-0460">Magnesium</keyword>
<dbReference type="Gene3D" id="3.90.80.10">
    <property type="entry name" value="Inorganic pyrophosphatase"/>
    <property type="match status" value="1"/>
</dbReference>
<dbReference type="EC" id="3.6.1.1" evidence="4"/>
<dbReference type="Proteomes" id="UP001152795">
    <property type="component" value="Unassembled WGS sequence"/>
</dbReference>
<organism evidence="11 12">
    <name type="scientific">Paramuricea clavata</name>
    <name type="common">Red gorgonian</name>
    <name type="synonym">Violescent sea-whip</name>
    <dbReference type="NCBI Taxonomy" id="317549"/>
    <lineage>
        <taxon>Eukaryota</taxon>
        <taxon>Metazoa</taxon>
        <taxon>Cnidaria</taxon>
        <taxon>Anthozoa</taxon>
        <taxon>Octocorallia</taxon>
        <taxon>Malacalcyonacea</taxon>
        <taxon>Plexauridae</taxon>
        <taxon>Paramuricea</taxon>
    </lineage>
</organism>
<comment type="subcellular location">
    <subcellularLocation>
        <location evidence="2">Cytoplasm</location>
    </subcellularLocation>
</comment>
<dbReference type="OrthoDB" id="1608002at2759"/>
<dbReference type="CDD" id="cd00412">
    <property type="entry name" value="pyrophosphatase"/>
    <property type="match status" value="1"/>
</dbReference>
<comment type="caution">
    <text evidence="11">The sequence shown here is derived from an EMBL/GenBank/DDBJ whole genome shotgun (WGS) entry which is preliminary data.</text>
</comment>
<dbReference type="InterPro" id="IPR008162">
    <property type="entry name" value="Pyrophosphatase"/>
</dbReference>
<keyword evidence="12" id="KW-1185">Reference proteome</keyword>
<sequence>MFFARCRAVAKCVLANQSFYRFSTVYFNSRHFVRKMYTYTERGGQDTQEYHGFFSGSNGYISPMHDIPLYADSPNKVFNMVVEIPRWTNAKMEINLASSLNPMKQDIKKGKLRYVNNVFPYHGYIWNYGALPQTWEDPQVVDADTRCKGDGDPIDVCEIGTMVAKRGEVKQVKILGVMALIDEGETDWKVLAIDVKDPLASKMNDIGDVDKHMPGLLKATHEWFKIYKVPTGKPENEFAFGGQAKDQAFAFKVIADCNQHWSKMMGNAQAPQNLSCSNTTLNNASTITTADAQKIVEQVPATGTPGTVSASVDEWHYVKQT</sequence>
<keyword evidence="6" id="KW-0479">Metal-binding</keyword>
<comment type="similarity">
    <text evidence="3">Belongs to the PPase family.</text>
</comment>
<name>A0A6S7H2U3_PARCT</name>
<evidence type="ECO:0000313" key="12">
    <source>
        <dbReference type="Proteomes" id="UP001152795"/>
    </source>
</evidence>
<dbReference type="SUPFAM" id="SSF50324">
    <property type="entry name" value="Inorganic pyrophosphatase"/>
    <property type="match status" value="1"/>
</dbReference>
<evidence type="ECO:0000313" key="11">
    <source>
        <dbReference type="EMBL" id="CAB3996976.1"/>
    </source>
</evidence>
<dbReference type="GO" id="GO:0004427">
    <property type="term" value="F:inorganic diphosphate phosphatase activity"/>
    <property type="evidence" value="ECO:0007669"/>
    <property type="project" value="UniProtKB-EC"/>
</dbReference>
<dbReference type="GO" id="GO:0005737">
    <property type="term" value="C:cytoplasm"/>
    <property type="evidence" value="ECO:0007669"/>
    <property type="project" value="UniProtKB-SubCell"/>
</dbReference>
<gene>
    <name evidence="11" type="ORF">PACLA_8A068950</name>
</gene>
<keyword evidence="5" id="KW-0963">Cytoplasm</keyword>
<dbReference type="EMBL" id="CACRXK020002992">
    <property type="protein sequence ID" value="CAB3996976.1"/>
    <property type="molecule type" value="Genomic_DNA"/>
</dbReference>
<accession>A0A6S7H2U3</accession>
<dbReference type="Pfam" id="PF00719">
    <property type="entry name" value="Pyrophosphatase"/>
    <property type="match status" value="1"/>
</dbReference>
<dbReference type="GO" id="GO:0000287">
    <property type="term" value="F:magnesium ion binding"/>
    <property type="evidence" value="ECO:0007669"/>
    <property type="project" value="InterPro"/>
</dbReference>
<dbReference type="PROSITE" id="PS00387">
    <property type="entry name" value="PPASE"/>
    <property type="match status" value="1"/>
</dbReference>
<comment type="cofactor">
    <cofactor evidence="1">
        <name>Mg(2+)</name>
        <dbReference type="ChEBI" id="CHEBI:18420"/>
    </cofactor>
</comment>
<dbReference type="GO" id="GO:0006796">
    <property type="term" value="P:phosphate-containing compound metabolic process"/>
    <property type="evidence" value="ECO:0007669"/>
    <property type="project" value="InterPro"/>
</dbReference>